<dbReference type="EMBL" id="JAQSIO010000001">
    <property type="protein sequence ID" value="MDD0813218.1"/>
    <property type="molecule type" value="Genomic_DNA"/>
</dbReference>
<dbReference type="Pfam" id="PF07690">
    <property type="entry name" value="MFS_1"/>
    <property type="match status" value="1"/>
</dbReference>
<evidence type="ECO:0000256" key="3">
    <source>
        <dbReference type="ARBA" id="ARBA00022989"/>
    </source>
</evidence>
<protein>
    <submittedName>
        <fullName evidence="7">MFS transporter</fullName>
    </submittedName>
</protein>
<feature type="transmembrane region" description="Helical" evidence="5">
    <location>
        <begin position="153"/>
        <end position="178"/>
    </location>
</feature>
<evidence type="ECO:0000256" key="4">
    <source>
        <dbReference type="ARBA" id="ARBA00023136"/>
    </source>
</evidence>
<comment type="caution">
    <text evidence="7">The sequence shown here is derived from an EMBL/GenBank/DDBJ whole genome shotgun (WGS) entry which is preliminary data.</text>
</comment>
<organism evidence="7 8">
    <name type="scientific">Curvibacter microcysteis</name>
    <dbReference type="NCBI Taxonomy" id="3026419"/>
    <lineage>
        <taxon>Bacteria</taxon>
        <taxon>Pseudomonadati</taxon>
        <taxon>Pseudomonadota</taxon>
        <taxon>Betaproteobacteria</taxon>
        <taxon>Burkholderiales</taxon>
        <taxon>Comamonadaceae</taxon>
        <taxon>Curvibacter</taxon>
    </lineage>
</organism>
<dbReference type="InterPro" id="IPR011701">
    <property type="entry name" value="MFS"/>
</dbReference>
<dbReference type="InterPro" id="IPR020846">
    <property type="entry name" value="MFS_dom"/>
</dbReference>
<reference evidence="7 8" key="1">
    <citation type="submission" date="2023-02" db="EMBL/GenBank/DDBJ databases">
        <title>Bacterial whole genome sequence for Curvibacter sp. HBC28.</title>
        <authorList>
            <person name="Le V."/>
            <person name="Ko S.-R."/>
            <person name="Ahn C.-Y."/>
            <person name="Oh H.-M."/>
        </authorList>
    </citation>
    <scope>NUCLEOTIDE SEQUENCE [LARGE SCALE GENOMIC DNA]</scope>
    <source>
        <strain evidence="7 8">HBC28</strain>
    </source>
</reference>
<feature type="transmembrane region" description="Helical" evidence="5">
    <location>
        <begin position="94"/>
        <end position="116"/>
    </location>
</feature>
<name>A0ABT5M9F7_9BURK</name>
<feature type="transmembrane region" description="Helical" evidence="5">
    <location>
        <begin position="302"/>
        <end position="325"/>
    </location>
</feature>
<dbReference type="PROSITE" id="PS00217">
    <property type="entry name" value="SUGAR_TRANSPORT_2"/>
    <property type="match status" value="1"/>
</dbReference>
<evidence type="ECO:0000259" key="6">
    <source>
        <dbReference type="PROSITE" id="PS50850"/>
    </source>
</evidence>
<keyword evidence="8" id="KW-1185">Reference proteome</keyword>
<keyword evidence="4 5" id="KW-0472">Membrane</keyword>
<dbReference type="PANTHER" id="PTHR23508">
    <property type="entry name" value="CARBOXYLIC ACID TRANSPORTER PROTEIN HOMOLOG"/>
    <property type="match status" value="1"/>
</dbReference>
<dbReference type="RefSeq" id="WP_273924748.1">
    <property type="nucleotide sequence ID" value="NZ_JAQSIO010000001.1"/>
</dbReference>
<keyword evidence="3 5" id="KW-1133">Transmembrane helix</keyword>
<dbReference type="PANTHER" id="PTHR23508:SF10">
    <property type="entry name" value="CARBOXYLIC ACID TRANSPORTER PROTEIN HOMOLOG"/>
    <property type="match status" value="1"/>
</dbReference>
<evidence type="ECO:0000256" key="2">
    <source>
        <dbReference type="ARBA" id="ARBA00022692"/>
    </source>
</evidence>
<accession>A0ABT5M9F7</accession>
<evidence type="ECO:0000313" key="8">
    <source>
        <dbReference type="Proteomes" id="UP001528672"/>
    </source>
</evidence>
<evidence type="ECO:0000256" key="5">
    <source>
        <dbReference type="SAM" id="Phobius"/>
    </source>
</evidence>
<feature type="transmembrane region" description="Helical" evidence="5">
    <location>
        <begin position="277"/>
        <end position="296"/>
    </location>
</feature>
<sequence length="401" mass="40715">MRKISLLAFLTILADGFDTTSIGFVVPTLAAQWQLPLSAFTPVFVATSLGAALGYAISGRLTERLQRREVVIASVLLFALGSGISALADSVTMLSVIRLVCGIGLGAAIPAVVSLAVEGVAAGRRESVTVGVTSGLSLGAAVGGAIGGKLILAWGWSSVFIVGAIAPLLLLPALWMYLPSDRAIAGGSTWADAQPQPARVSALLSAGLAPQTLLLWTFSFLIFTAVYALTFWVPSMLHRLGFDTSGVAFGSAAMGIGGVIAALLLIPLSLRFHVRNILLASSMLGVIALALGAWLAGMPGVLLALIVVVGASLIAGTIGQVALAVSLYPPALRATGIGWSSAIGRIGSVIGPGVMGVFVASDLAAPLWLLVPVVPILLAGVALRVAQKMSTRATPVAASLA</sequence>
<comment type="subcellular location">
    <subcellularLocation>
        <location evidence="1">Membrane</location>
        <topology evidence="1">Multi-pass membrane protein</topology>
    </subcellularLocation>
</comment>
<evidence type="ECO:0000256" key="1">
    <source>
        <dbReference type="ARBA" id="ARBA00004141"/>
    </source>
</evidence>
<feature type="transmembrane region" description="Helical" evidence="5">
    <location>
        <begin position="337"/>
        <end position="359"/>
    </location>
</feature>
<dbReference type="Proteomes" id="UP001528672">
    <property type="component" value="Unassembled WGS sequence"/>
</dbReference>
<gene>
    <name evidence="7" type="ORF">PSQ39_01105</name>
</gene>
<dbReference type="SUPFAM" id="SSF103473">
    <property type="entry name" value="MFS general substrate transporter"/>
    <property type="match status" value="1"/>
</dbReference>
<feature type="transmembrane region" description="Helical" evidence="5">
    <location>
        <begin position="39"/>
        <end position="58"/>
    </location>
</feature>
<feature type="transmembrane region" description="Helical" evidence="5">
    <location>
        <begin position="128"/>
        <end position="147"/>
    </location>
</feature>
<keyword evidence="2 5" id="KW-0812">Transmembrane</keyword>
<feature type="domain" description="Major facilitator superfamily (MFS) profile" evidence="6">
    <location>
        <begin position="4"/>
        <end position="390"/>
    </location>
</feature>
<feature type="transmembrane region" description="Helical" evidence="5">
    <location>
        <begin position="245"/>
        <end position="265"/>
    </location>
</feature>
<dbReference type="Gene3D" id="1.20.1250.20">
    <property type="entry name" value="MFS general substrate transporter like domains"/>
    <property type="match status" value="2"/>
</dbReference>
<proteinExistence type="predicted"/>
<feature type="transmembrane region" description="Helical" evidence="5">
    <location>
        <begin position="213"/>
        <end position="233"/>
    </location>
</feature>
<dbReference type="InterPro" id="IPR036259">
    <property type="entry name" value="MFS_trans_sf"/>
</dbReference>
<feature type="transmembrane region" description="Helical" evidence="5">
    <location>
        <begin position="365"/>
        <end position="383"/>
    </location>
</feature>
<evidence type="ECO:0000313" key="7">
    <source>
        <dbReference type="EMBL" id="MDD0813218.1"/>
    </source>
</evidence>
<dbReference type="PROSITE" id="PS50850">
    <property type="entry name" value="MFS"/>
    <property type="match status" value="1"/>
</dbReference>
<feature type="transmembrane region" description="Helical" evidence="5">
    <location>
        <begin position="70"/>
        <end position="88"/>
    </location>
</feature>
<dbReference type="InterPro" id="IPR005829">
    <property type="entry name" value="Sugar_transporter_CS"/>
</dbReference>